<comment type="caution">
    <text evidence="1">The sequence shown here is derived from an EMBL/GenBank/DDBJ whole genome shotgun (WGS) entry which is preliminary data.</text>
</comment>
<organism evidence="1 2">
    <name type="scientific">Thermomonas beijingensis</name>
    <dbReference type="NCBI Taxonomy" id="2872701"/>
    <lineage>
        <taxon>Bacteria</taxon>
        <taxon>Pseudomonadati</taxon>
        <taxon>Pseudomonadota</taxon>
        <taxon>Gammaproteobacteria</taxon>
        <taxon>Lysobacterales</taxon>
        <taxon>Lysobacteraceae</taxon>
        <taxon>Thermomonas</taxon>
    </lineage>
</organism>
<feature type="non-terminal residue" evidence="1">
    <location>
        <position position="98"/>
    </location>
</feature>
<evidence type="ECO:0000313" key="1">
    <source>
        <dbReference type="EMBL" id="MBZ4187136.1"/>
    </source>
</evidence>
<name>A0ABS7TGY7_9GAMM</name>
<sequence>MQQRSLRLQQLLADHRVRSRAQAPAFRETWRPNSSFKPTPLHGREFFRYVAFPGRGRAAARLNSGVRRGKKQFALLLFVISHCFTASRLSDFALDRWL</sequence>
<protein>
    <submittedName>
        <fullName evidence="1">Uncharacterized protein</fullName>
    </submittedName>
</protein>
<reference evidence="1" key="1">
    <citation type="submission" date="2021-09" db="EMBL/GenBank/DDBJ databases">
        <authorList>
            <person name="Wu T."/>
            <person name="Guo S.Z."/>
        </authorList>
    </citation>
    <scope>NUCLEOTIDE SEQUENCE</scope>
    <source>
        <strain evidence="1">RSS-23</strain>
    </source>
</reference>
<accession>A0ABS7TGY7</accession>
<evidence type="ECO:0000313" key="2">
    <source>
        <dbReference type="Proteomes" id="UP001430290"/>
    </source>
</evidence>
<dbReference type="EMBL" id="JAIQDJ010000013">
    <property type="protein sequence ID" value="MBZ4187136.1"/>
    <property type="molecule type" value="Genomic_DNA"/>
</dbReference>
<keyword evidence="2" id="KW-1185">Reference proteome</keyword>
<dbReference type="RefSeq" id="WP_223629806.1">
    <property type="nucleotide sequence ID" value="NZ_JAIQDJ010000013.1"/>
</dbReference>
<proteinExistence type="predicted"/>
<dbReference type="Proteomes" id="UP001430290">
    <property type="component" value="Unassembled WGS sequence"/>
</dbReference>
<gene>
    <name evidence="1" type="ORF">K7B09_12475</name>
</gene>